<dbReference type="Proteomes" id="UP001162501">
    <property type="component" value="Chromosome 11"/>
</dbReference>
<name>A0ACB0DWN1_RANTA</name>
<accession>A0ACB0DWN1</accession>
<organism evidence="1 2">
    <name type="scientific">Rangifer tarandus platyrhynchus</name>
    <name type="common">Svalbard reindeer</name>
    <dbReference type="NCBI Taxonomy" id="3082113"/>
    <lineage>
        <taxon>Eukaryota</taxon>
        <taxon>Metazoa</taxon>
        <taxon>Chordata</taxon>
        <taxon>Craniata</taxon>
        <taxon>Vertebrata</taxon>
        <taxon>Euteleostomi</taxon>
        <taxon>Mammalia</taxon>
        <taxon>Eutheria</taxon>
        <taxon>Laurasiatheria</taxon>
        <taxon>Artiodactyla</taxon>
        <taxon>Ruminantia</taxon>
        <taxon>Pecora</taxon>
        <taxon>Cervidae</taxon>
        <taxon>Odocoileinae</taxon>
        <taxon>Rangifer</taxon>
    </lineage>
</organism>
<proteinExistence type="predicted"/>
<protein>
    <submittedName>
        <fullName evidence="1">Uncharacterized protein</fullName>
    </submittedName>
</protein>
<reference evidence="1" key="1">
    <citation type="submission" date="2023-05" db="EMBL/GenBank/DDBJ databases">
        <authorList>
            <consortium name="ELIXIR-Norway"/>
        </authorList>
    </citation>
    <scope>NUCLEOTIDE SEQUENCE</scope>
</reference>
<dbReference type="EMBL" id="OX596095">
    <property type="protein sequence ID" value="CAI9692725.1"/>
    <property type="molecule type" value="Genomic_DNA"/>
</dbReference>
<gene>
    <name evidence="1" type="ORF">MRATA1EN3_LOCUS3938</name>
</gene>
<evidence type="ECO:0000313" key="2">
    <source>
        <dbReference type="Proteomes" id="UP001162501"/>
    </source>
</evidence>
<sequence length="248" mass="25752">MGPRCAPPWPTQQLGFYFPSQEAGLGGDQKNLKMQEREKKDQDPLPPTQCLLLFSSFRPTPRSGKAPTPTGARGVPHRGRSCAHGRSRAAGSAAWGRREGRGAAVGLRPRRGGTMGPHPGEGGREAACARPTALALADAAAAGARLRLERAGRGAGGERGGGRRRRRRRRVWRAGGRAAGPGLVNKLRCCLGLAGPGAAAAAAARERRCRAPAAARPSASAPASGALARFPQPPTRAPRGPAAEPRGM</sequence>
<evidence type="ECO:0000313" key="1">
    <source>
        <dbReference type="EMBL" id="CAI9692725.1"/>
    </source>
</evidence>